<keyword evidence="1" id="KW-0732">Signal</keyword>
<dbReference type="Proteomes" id="UP000037460">
    <property type="component" value="Unassembled WGS sequence"/>
</dbReference>
<comment type="caution">
    <text evidence="2">The sequence shown here is derived from an EMBL/GenBank/DDBJ whole genome shotgun (WGS) entry which is preliminary data.</text>
</comment>
<feature type="signal peptide" evidence="1">
    <location>
        <begin position="1"/>
        <end position="28"/>
    </location>
</feature>
<name>A0A0M0JQ06_9EUKA</name>
<evidence type="ECO:0000313" key="3">
    <source>
        <dbReference type="Proteomes" id="UP000037460"/>
    </source>
</evidence>
<organism evidence="2 3">
    <name type="scientific">Chrysochromulina tobinii</name>
    <dbReference type="NCBI Taxonomy" id="1460289"/>
    <lineage>
        <taxon>Eukaryota</taxon>
        <taxon>Haptista</taxon>
        <taxon>Haptophyta</taxon>
        <taxon>Prymnesiophyceae</taxon>
        <taxon>Prymnesiales</taxon>
        <taxon>Chrysochromulinaceae</taxon>
        <taxon>Chrysochromulina</taxon>
    </lineage>
</organism>
<protein>
    <submittedName>
        <fullName evidence="2">Uncharacterized protein</fullName>
    </submittedName>
</protein>
<evidence type="ECO:0000313" key="2">
    <source>
        <dbReference type="EMBL" id="KOO28377.1"/>
    </source>
</evidence>
<sequence>MSLLGRRAVAAQAASFVAALALSQQARALSDLDMGEMEAGSGVVSSVNDLDFGEPVKIGVVSLDASGKKPKKFTPADRLKELKAKKDLTEKEKKELRKLTADEMCEMLGRGC</sequence>
<reference evidence="3" key="1">
    <citation type="journal article" date="2015" name="PLoS Genet.">
        <title>Genome Sequence and Transcriptome Analyses of Chrysochromulina tobin: Metabolic Tools for Enhanced Algal Fitness in the Prominent Order Prymnesiales (Haptophyceae).</title>
        <authorList>
            <person name="Hovde B.T."/>
            <person name="Deodato C.R."/>
            <person name="Hunsperger H.M."/>
            <person name="Ryken S.A."/>
            <person name="Yost W."/>
            <person name="Jha R.K."/>
            <person name="Patterson J."/>
            <person name="Monnat R.J. Jr."/>
            <person name="Barlow S.B."/>
            <person name="Starkenburg S.R."/>
            <person name="Cattolico R.A."/>
        </authorList>
    </citation>
    <scope>NUCLEOTIDE SEQUENCE</scope>
    <source>
        <strain evidence="3">CCMP291</strain>
    </source>
</reference>
<dbReference type="EMBL" id="JWZX01002577">
    <property type="protein sequence ID" value="KOO28377.1"/>
    <property type="molecule type" value="Genomic_DNA"/>
</dbReference>
<gene>
    <name evidence="2" type="ORF">Ctob_007731</name>
</gene>
<feature type="chain" id="PRO_5005601968" evidence="1">
    <location>
        <begin position="29"/>
        <end position="112"/>
    </location>
</feature>
<keyword evidence="3" id="KW-1185">Reference proteome</keyword>
<proteinExistence type="predicted"/>
<dbReference type="AlphaFoldDB" id="A0A0M0JQ06"/>
<evidence type="ECO:0000256" key="1">
    <source>
        <dbReference type="SAM" id="SignalP"/>
    </source>
</evidence>
<accession>A0A0M0JQ06</accession>